<evidence type="ECO:0000313" key="3">
    <source>
        <dbReference type="Proteomes" id="UP001242480"/>
    </source>
</evidence>
<name>A0ABU0J874_9HYPH</name>
<evidence type="ECO:0000313" key="2">
    <source>
        <dbReference type="EMBL" id="MDQ0469726.1"/>
    </source>
</evidence>
<comment type="caution">
    <text evidence="2">The sequence shown here is derived from an EMBL/GenBank/DDBJ whole genome shotgun (WGS) entry which is preliminary data.</text>
</comment>
<keyword evidence="3" id="KW-1185">Reference proteome</keyword>
<protein>
    <submittedName>
        <fullName evidence="2">Membrane protein YkoI</fullName>
    </submittedName>
</protein>
<feature type="signal peptide" evidence="1">
    <location>
        <begin position="1"/>
        <end position="23"/>
    </location>
</feature>
<reference evidence="2 3" key="1">
    <citation type="submission" date="2023-07" db="EMBL/GenBank/DDBJ databases">
        <title>Genomic Encyclopedia of Type Strains, Phase IV (KMG-IV): sequencing the most valuable type-strain genomes for metagenomic binning, comparative biology and taxonomic classification.</title>
        <authorList>
            <person name="Goeker M."/>
        </authorList>
    </citation>
    <scope>NUCLEOTIDE SEQUENCE [LARGE SCALE GENOMIC DNA]</scope>
    <source>
        <strain evidence="2 3">DSM 19619</strain>
    </source>
</reference>
<dbReference type="RefSeq" id="WP_307272708.1">
    <property type="nucleotide sequence ID" value="NZ_JAUSVX010000004.1"/>
</dbReference>
<accession>A0ABU0J874</accession>
<dbReference type="Proteomes" id="UP001242480">
    <property type="component" value="Unassembled WGS sequence"/>
</dbReference>
<organism evidence="2 3">
    <name type="scientific">Labrys wisconsinensis</name>
    <dbReference type="NCBI Taxonomy" id="425677"/>
    <lineage>
        <taxon>Bacteria</taxon>
        <taxon>Pseudomonadati</taxon>
        <taxon>Pseudomonadota</taxon>
        <taxon>Alphaproteobacteria</taxon>
        <taxon>Hyphomicrobiales</taxon>
        <taxon>Xanthobacteraceae</taxon>
        <taxon>Labrys</taxon>
    </lineage>
</organism>
<gene>
    <name evidence="2" type="ORF">QO011_002742</name>
</gene>
<keyword evidence="1" id="KW-0732">Signal</keyword>
<sequence length="100" mass="10317">MLQLCRSLVTAALLALVGGSAFAAECLPIPQARKMVQAGQIIPTLKAVRAATAVVEGEPIDGRLCAVGNAYRYVVTILGADGRVIRVSVDARSGAVLGKK</sequence>
<feature type="chain" id="PRO_5046706515" evidence="1">
    <location>
        <begin position="24"/>
        <end position="100"/>
    </location>
</feature>
<evidence type="ECO:0000256" key="1">
    <source>
        <dbReference type="SAM" id="SignalP"/>
    </source>
</evidence>
<dbReference type="EMBL" id="JAUSVX010000004">
    <property type="protein sequence ID" value="MDQ0469726.1"/>
    <property type="molecule type" value="Genomic_DNA"/>
</dbReference>
<proteinExistence type="predicted"/>